<evidence type="ECO:0000313" key="2">
    <source>
        <dbReference type="EMBL" id="EZG58898.1"/>
    </source>
</evidence>
<reference evidence="2" key="1">
    <citation type="submission" date="2013-12" db="EMBL/GenBank/DDBJ databases">
        <authorList>
            <person name="Omoto C.K."/>
            <person name="Sibley D."/>
            <person name="Venepally P."/>
            <person name="Hadjithomas M."/>
            <person name="Karamycheva S."/>
            <person name="Brunk B."/>
            <person name="Roos D."/>
            <person name="Caler E."/>
            <person name="Lorenzi H."/>
        </authorList>
    </citation>
    <scope>NUCLEOTIDE SEQUENCE</scope>
</reference>
<gene>
    <name evidence="2" type="ORF">GNI_093510</name>
</gene>
<dbReference type="Proteomes" id="UP000019763">
    <property type="component" value="Unassembled WGS sequence"/>
</dbReference>
<protein>
    <submittedName>
        <fullName evidence="2">Uncharacterized protein</fullName>
    </submittedName>
</protein>
<proteinExistence type="predicted"/>
<accession>A0A023B571</accession>
<organism evidence="2 3">
    <name type="scientific">Gregarina niphandrodes</name>
    <name type="common">Septate eugregarine</name>
    <dbReference type="NCBI Taxonomy" id="110365"/>
    <lineage>
        <taxon>Eukaryota</taxon>
        <taxon>Sar</taxon>
        <taxon>Alveolata</taxon>
        <taxon>Apicomplexa</taxon>
        <taxon>Conoidasida</taxon>
        <taxon>Gregarinasina</taxon>
        <taxon>Eugregarinorida</taxon>
        <taxon>Gregarinidae</taxon>
        <taxon>Gregarina</taxon>
    </lineage>
</organism>
<sequence length="179" mass="20369">MKFVKLIKNDLVEIENGGDLENIADRYLHCLRFIKHNTFRAFISRERCVHTLSQNGLKRINCMQGSFRLMFKKKGSDDVVFETNAKYIMLTGVRGQSETNLPQVFLTVDPRVDKGDDESEVWDNLEIELESTDEAESLMNKIKELMNQYKDDLEGGSGDSSSSDREAGTGDEFLNSLMA</sequence>
<dbReference type="RefSeq" id="XP_011130929.1">
    <property type="nucleotide sequence ID" value="XM_011132627.1"/>
</dbReference>
<dbReference type="VEuPathDB" id="CryptoDB:GNI_093510"/>
<feature type="region of interest" description="Disordered" evidence="1">
    <location>
        <begin position="149"/>
        <end position="179"/>
    </location>
</feature>
<dbReference type="GeneID" id="22913345"/>
<dbReference type="AlphaFoldDB" id="A0A023B571"/>
<dbReference type="EMBL" id="AFNH02000699">
    <property type="protein sequence ID" value="EZG58898.1"/>
    <property type="molecule type" value="Genomic_DNA"/>
</dbReference>
<comment type="caution">
    <text evidence="2">The sequence shown here is derived from an EMBL/GenBank/DDBJ whole genome shotgun (WGS) entry which is preliminary data.</text>
</comment>
<evidence type="ECO:0000313" key="3">
    <source>
        <dbReference type="Proteomes" id="UP000019763"/>
    </source>
</evidence>
<keyword evidence="3" id="KW-1185">Reference proteome</keyword>
<name>A0A023B571_GRENI</name>
<evidence type="ECO:0000256" key="1">
    <source>
        <dbReference type="SAM" id="MobiDB-lite"/>
    </source>
</evidence>